<dbReference type="EMBL" id="CP044399">
    <property type="protein sequence ID" value="QFI36844.1"/>
    <property type="molecule type" value="Genomic_DNA"/>
</dbReference>
<dbReference type="OrthoDB" id="6199337at2"/>
<organism evidence="2 3">
    <name type="scientific">Moritella marina ATCC 15381</name>
    <dbReference type="NCBI Taxonomy" id="1202962"/>
    <lineage>
        <taxon>Bacteria</taxon>
        <taxon>Pseudomonadati</taxon>
        <taxon>Pseudomonadota</taxon>
        <taxon>Gammaproteobacteria</taxon>
        <taxon>Alteromonadales</taxon>
        <taxon>Moritellaceae</taxon>
        <taxon>Moritella</taxon>
    </lineage>
</organism>
<feature type="signal peptide" evidence="1">
    <location>
        <begin position="1"/>
        <end position="28"/>
    </location>
</feature>
<sequence length="340" mass="38109">MISRKHSLLALPLLLTSSVLGFSSVAIAKPLAKSPGFSGTIGINAGFSDSQDQFNTDDDNAKIDGLDNAGKDVSTGLLFPFFRLAYTSADLQTQYFLGQSPQNILDSAIQYELGVTHNFDKRQSMTFAYIPHVPFLKETWSDPFLVGAEREKTDIDSTAVRVAYKFMPVQIEYAYASYDIEDDQSGANNGCGGSACTAGEQEQLKRDSDYQRLSLESSLRLWQGMFAKANVYYANQDAKGESQSYDELHYSLSIMTKYERHFLSVQAAFSDREYSAENPIFAQTQEQDATRYSLIYSYDKPFNIEDSNLNVIYQNKDIDANIDFYDSTSNFVSVGMSYNF</sequence>
<dbReference type="InterPro" id="IPR016896">
    <property type="entry name" value="DUF2860"/>
</dbReference>
<proteinExistence type="predicted"/>
<dbReference type="RefSeq" id="WP_019443036.1">
    <property type="nucleotide sequence ID" value="NZ_ALOE01000039.1"/>
</dbReference>
<dbReference type="AlphaFoldDB" id="A0A5J6WH50"/>
<name>A0A5J6WH50_MORMI</name>
<dbReference type="Pfam" id="PF11059">
    <property type="entry name" value="DUF2860"/>
    <property type="match status" value="1"/>
</dbReference>
<evidence type="ECO:0000313" key="3">
    <source>
        <dbReference type="Proteomes" id="UP000327424"/>
    </source>
</evidence>
<gene>
    <name evidence="2" type="ORF">FR932_02825</name>
</gene>
<dbReference type="PIRSF" id="PIRSF028696">
    <property type="entry name" value="UCP028696"/>
    <property type="match status" value="1"/>
</dbReference>
<protein>
    <submittedName>
        <fullName evidence="2">DUF2860 domain-containing protein</fullName>
    </submittedName>
</protein>
<reference evidence="2 3" key="1">
    <citation type="submission" date="2019-09" db="EMBL/GenBank/DDBJ databases">
        <title>Hybrid Assembly of the complete Genome of the Deep-Sea Bacterium Moritella marina from long Nanopore and Illumina reads.</title>
        <authorList>
            <person name="Magin S."/>
            <person name="Georgoulis A."/>
            <person name="Papadimitriou K."/>
            <person name="Iliakis G."/>
            <person name="Vorgias C.E."/>
        </authorList>
    </citation>
    <scope>NUCLEOTIDE SEQUENCE [LARGE SCALE GENOMIC DNA]</scope>
    <source>
        <strain evidence="2 3">MP-1</strain>
    </source>
</reference>
<feature type="chain" id="PRO_5023810512" evidence="1">
    <location>
        <begin position="29"/>
        <end position="340"/>
    </location>
</feature>
<keyword evidence="3" id="KW-1185">Reference proteome</keyword>
<evidence type="ECO:0000256" key="1">
    <source>
        <dbReference type="SAM" id="SignalP"/>
    </source>
</evidence>
<dbReference type="KEGG" id="mmaa:FR932_02825"/>
<accession>A0A5J6WH50</accession>
<dbReference type="Proteomes" id="UP000327424">
    <property type="component" value="Chromosome"/>
</dbReference>
<keyword evidence="1" id="KW-0732">Signal</keyword>
<evidence type="ECO:0000313" key="2">
    <source>
        <dbReference type="EMBL" id="QFI36844.1"/>
    </source>
</evidence>